<protein>
    <recommendedName>
        <fullName evidence="1">Heterokaryon incompatibility domain-containing protein</fullName>
    </recommendedName>
</protein>
<dbReference type="AlphaFoldDB" id="A0A9W4UCS6"/>
<sequence>MISVSYLLAKPSRLIVQADNQRGSAVVAVQSSRFYTRAPATKPPLLLPLAHKVLLGHTSAQHIFATMDSKVFQHQPLDIRTREIRLLTVLPTVDTTIRCRLKIFSLDDPSIPEYRALSYTWGPPPSASAIQVNDKSFLVRQNLYNFLETFRARLVKFAGNGYFEGETQWLWIDQICIDQSTIRERNHQVEMMADIYRRACYVYLWLGASSESTERVVRAMKATFRLYHHHTTRSLMNQDVRSSLESAELPPLSQRDLVTFFQNPYWERLWIVQEVMLARYIRIFFGDKMVSWEELKRFCTIDQNLLLTGACVQIPEKLLWLASNAQTGKTFSFPVLFDIFGSSLCADPSDRAYALLGIVHPEEKIRVEYGKSDEDMFADALKMILPTSTQSPRSYFNAVIDQDYTMPKSQIYTNAALAMMDEARHETGLRYMEAIIILSSQMDIQLPHIGKNGDMREAYATHAIIYADAYDAASECTVSADSTQIMEGARLEARSNYAIIDSLKYQSNRLRGRWERLGRSTFEVYHGDESARPRAQARMKTCCEFLEAGYREIIGVTKCFLDTTSKRYLGEDIIDLEGIRGRSHESFWENMHALGERAAC</sequence>
<evidence type="ECO:0000313" key="3">
    <source>
        <dbReference type="Proteomes" id="UP001152607"/>
    </source>
</evidence>
<feature type="domain" description="Heterokaryon incompatibility" evidence="1">
    <location>
        <begin position="114"/>
        <end position="274"/>
    </location>
</feature>
<dbReference type="EMBL" id="CAOQHR010000003">
    <property type="protein sequence ID" value="CAI6331922.1"/>
    <property type="molecule type" value="Genomic_DNA"/>
</dbReference>
<dbReference type="OrthoDB" id="194358at2759"/>
<reference evidence="2" key="1">
    <citation type="submission" date="2023-01" db="EMBL/GenBank/DDBJ databases">
        <authorList>
            <person name="Van Ghelder C."/>
            <person name="Rancurel C."/>
        </authorList>
    </citation>
    <scope>NUCLEOTIDE SEQUENCE</scope>
    <source>
        <strain evidence="2">CNCM I-4278</strain>
    </source>
</reference>
<dbReference type="Pfam" id="PF06985">
    <property type="entry name" value="HET"/>
    <property type="match status" value="1"/>
</dbReference>
<dbReference type="PANTHER" id="PTHR24148">
    <property type="entry name" value="ANKYRIN REPEAT DOMAIN-CONTAINING PROTEIN 39 HOMOLOG-RELATED"/>
    <property type="match status" value="1"/>
</dbReference>
<comment type="caution">
    <text evidence="2">The sequence shown here is derived from an EMBL/GenBank/DDBJ whole genome shotgun (WGS) entry which is preliminary data.</text>
</comment>
<evidence type="ECO:0000313" key="2">
    <source>
        <dbReference type="EMBL" id="CAI6331922.1"/>
    </source>
</evidence>
<organism evidence="2 3">
    <name type="scientific">Periconia digitata</name>
    <dbReference type="NCBI Taxonomy" id="1303443"/>
    <lineage>
        <taxon>Eukaryota</taxon>
        <taxon>Fungi</taxon>
        <taxon>Dikarya</taxon>
        <taxon>Ascomycota</taxon>
        <taxon>Pezizomycotina</taxon>
        <taxon>Dothideomycetes</taxon>
        <taxon>Pleosporomycetidae</taxon>
        <taxon>Pleosporales</taxon>
        <taxon>Massarineae</taxon>
        <taxon>Periconiaceae</taxon>
        <taxon>Periconia</taxon>
    </lineage>
</organism>
<evidence type="ECO:0000259" key="1">
    <source>
        <dbReference type="Pfam" id="PF06985"/>
    </source>
</evidence>
<accession>A0A9W4UCS6</accession>
<dbReference type="PANTHER" id="PTHR24148:SF73">
    <property type="entry name" value="HET DOMAIN PROTEIN (AFU_ORTHOLOGUE AFUA_8G01020)"/>
    <property type="match status" value="1"/>
</dbReference>
<keyword evidence="3" id="KW-1185">Reference proteome</keyword>
<dbReference type="InterPro" id="IPR052895">
    <property type="entry name" value="HetReg/Transcr_Mod"/>
</dbReference>
<name>A0A9W4UCS6_9PLEO</name>
<gene>
    <name evidence="2" type="ORF">PDIGIT_LOCUS4951</name>
</gene>
<dbReference type="InterPro" id="IPR010730">
    <property type="entry name" value="HET"/>
</dbReference>
<dbReference type="Proteomes" id="UP001152607">
    <property type="component" value="Unassembled WGS sequence"/>
</dbReference>
<proteinExistence type="predicted"/>